<name>A0AAQ0EQ79_ENTAS</name>
<feature type="repeat" description="TPR" evidence="1">
    <location>
        <begin position="45"/>
        <end position="78"/>
    </location>
</feature>
<accession>A0AAQ0EQ79</accession>
<dbReference type="Gene3D" id="1.25.40.10">
    <property type="entry name" value="Tetratricopeptide repeat domain"/>
    <property type="match status" value="1"/>
</dbReference>
<evidence type="ECO:0008006" key="4">
    <source>
        <dbReference type="Google" id="ProtNLM"/>
    </source>
</evidence>
<gene>
    <name evidence="2" type="ORF">KZX48_17820</name>
</gene>
<dbReference type="InterPro" id="IPR019734">
    <property type="entry name" value="TPR_rpt"/>
</dbReference>
<dbReference type="PROSITE" id="PS50005">
    <property type="entry name" value="TPR"/>
    <property type="match status" value="1"/>
</dbReference>
<dbReference type="AlphaFoldDB" id="A0AAQ0EQ79"/>
<sequence>MAGCVPKEKAGELIELYGDMLEAGTPVNELEYRRAVRDLEKENTANAVSALGILHAAAGKFDKAYSVFETALSYVDDPAIAANYIYVTKYNNDAIRLRDKSLEFVEKFQTKKFTALAFSSAYRFGYRDLLIKYIDQHIKLLSDEEGRELAILQKAELLSEIDDAYNSTGCSPEQFNLLAEIVATVAKDFSAETGLLEVSRNGNKCYVADIKNKDPKSIAQMNFALAEAVCMEPRLDDCELIARFSAPRILHTGVSYVDKQY</sequence>
<dbReference type="Proteomes" id="UP000826990">
    <property type="component" value="Chromosome"/>
</dbReference>
<reference evidence="2" key="1">
    <citation type="submission" date="2021-07" db="EMBL/GenBank/DDBJ databases">
        <title>Characterization of Emerging Pathogens Carrying KPC-2 Gene in IncP-6 Plasmids Isolated from Urban Sewage in Argentina.</title>
        <authorList>
            <person name="Ghiglione B."/>
            <person name="Haim M.S."/>
            <person name="Dropa M."/>
        </authorList>
    </citation>
    <scope>NUCLEOTIDE SEQUENCE</scope>
    <source>
        <strain evidence="2">WW-19C</strain>
    </source>
</reference>
<evidence type="ECO:0000256" key="1">
    <source>
        <dbReference type="PROSITE-ProRule" id="PRU00339"/>
    </source>
</evidence>
<protein>
    <recommendedName>
        <fullName evidence="4">Tetratricopeptide repeat protein</fullName>
    </recommendedName>
</protein>
<dbReference type="RefSeq" id="WP_206462047.1">
    <property type="nucleotide sequence ID" value="NZ_CP080107.1"/>
</dbReference>
<dbReference type="InterPro" id="IPR011990">
    <property type="entry name" value="TPR-like_helical_dom_sf"/>
</dbReference>
<dbReference type="EMBL" id="CP080107">
    <property type="protein sequence ID" value="QYD25870.1"/>
    <property type="molecule type" value="Genomic_DNA"/>
</dbReference>
<proteinExistence type="predicted"/>
<evidence type="ECO:0000313" key="3">
    <source>
        <dbReference type="Proteomes" id="UP000826990"/>
    </source>
</evidence>
<organism evidence="2 3">
    <name type="scientific">Enterobacter asburiae</name>
    <dbReference type="NCBI Taxonomy" id="61645"/>
    <lineage>
        <taxon>Bacteria</taxon>
        <taxon>Pseudomonadati</taxon>
        <taxon>Pseudomonadota</taxon>
        <taxon>Gammaproteobacteria</taxon>
        <taxon>Enterobacterales</taxon>
        <taxon>Enterobacteriaceae</taxon>
        <taxon>Enterobacter</taxon>
        <taxon>Enterobacter cloacae complex</taxon>
    </lineage>
</organism>
<keyword evidence="1" id="KW-0802">TPR repeat</keyword>
<evidence type="ECO:0000313" key="2">
    <source>
        <dbReference type="EMBL" id="QYD25870.1"/>
    </source>
</evidence>